<organism evidence="2 3">
    <name type="scientific">Striga hermonthica</name>
    <name type="common">Purple witchweed</name>
    <name type="synonym">Buchnera hermonthica</name>
    <dbReference type="NCBI Taxonomy" id="68872"/>
    <lineage>
        <taxon>Eukaryota</taxon>
        <taxon>Viridiplantae</taxon>
        <taxon>Streptophyta</taxon>
        <taxon>Embryophyta</taxon>
        <taxon>Tracheophyta</taxon>
        <taxon>Spermatophyta</taxon>
        <taxon>Magnoliopsida</taxon>
        <taxon>eudicotyledons</taxon>
        <taxon>Gunneridae</taxon>
        <taxon>Pentapetalae</taxon>
        <taxon>asterids</taxon>
        <taxon>lamiids</taxon>
        <taxon>Lamiales</taxon>
        <taxon>Orobanchaceae</taxon>
        <taxon>Buchnereae</taxon>
        <taxon>Striga</taxon>
    </lineage>
</organism>
<dbReference type="InterPro" id="IPR018467">
    <property type="entry name" value="CCT_CS"/>
</dbReference>
<accession>A0A9N7MXJ9</accession>
<dbReference type="GO" id="GO:2000022">
    <property type="term" value="P:regulation of jasmonic acid mediated signaling pathway"/>
    <property type="evidence" value="ECO:0007669"/>
    <property type="project" value="TreeGrafter"/>
</dbReference>
<comment type="caution">
    <text evidence="2">The sequence shown here is derived from an EMBL/GenBank/DDBJ whole genome shotgun (WGS) entry which is preliminary data.</text>
</comment>
<sequence length="149" mass="15940">MGSAEIVDSRRLSSGRSNFSQMCTLLSQYLKKNGSFGDLQLGLTQSPENKVSPVETMNLFPMIGKSGSGDLEAPPASFHQGAPAAAAAGRDETLKKPNFRKNSLARFLEKRKDRITANAPYPASKPEAPSKLAAASSEPGLAPELIQRH</sequence>
<dbReference type="Pfam" id="PF09425">
    <property type="entry name" value="Jas_motif"/>
    <property type="match status" value="1"/>
</dbReference>
<dbReference type="PANTHER" id="PTHR33077">
    <property type="entry name" value="PROTEIN TIFY 4A-RELATED-RELATED"/>
    <property type="match status" value="1"/>
</dbReference>
<dbReference type="EMBL" id="CACSLK010017620">
    <property type="protein sequence ID" value="CAA0818697.1"/>
    <property type="molecule type" value="Genomic_DNA"/>
</dbReference>
<dbReference type="OrthoDB" id="1937734at2759"/>
<dbReference type="Proteomes" id="UP001153555">
    <property type="component" value="Unassembled WGS sequence"/>
</dbReference>
<dbReference type="AlphaFoldDB" id="A0A9N7MXJ9"/>
<name>A0A9N7MXJ9_STRHE</name>
<evidence type="ECO:0000313" key="3">
    <source>
        <dbReference type="Proteomes" id="UP001153555"/>
    </source>
</evidence>
<dbReference type="InterPro" id="IPR040390">
    <property type="entry name" value="TIFY/JAZ"/>
</dbReference>
<proteinExistence type="predicted"/>
<reference evidence="2" key="1">
    <citation type="submission" date="2019-12" db="EMBL/GenBank/DDBJ databases">
        <authorList>
            <person name="Scholes J."/>
        </authorList>
    </citation>
    <scope>NUCLEOTIDE SEQUENCE</scope>
</reference>
<protein>
    <submittedName>
        <fullName evidence="2">Protein TIFY 10A</fullName>
    </submittedName>
</protein>
<gene>
    <name evidence="2" type="ORF">SHERM_17588</name>
</gene>
<evidence type="ECO:0000256" key="1">
    <source>
        <dbReference type="SAM" id="MobiDB-lite"/>
    </source>
</evidence>
<dbReference type="GO" id="GO:0031347">
    <property type="term" value="P:regulation of defense response"/>
    <property type="evidence" value="ECO:0007669"/>
    <property type="project" value="TreeGrafter"/>
</dbReference>
<evidence type="ECO:0000313" key="2">
    <source>
        <dbReference type="EMBL" id="CAA0818697.1"/>
    </source>
</evidence>
<feature type="region of interest" description="Disordered" evidence="1">
    <location>
        <begin position="78"/>
        <end position="149"/>
    </location>
</feature>
<keyword evidence="3" id="KW-1185">Reference proteome</keyword>
<dbReference type="GO" id="GO:0005634">
    <property type="term" value="C:nucleus"/>
    <property type="evidence" value="ECO:0007669"/>
    <property type="project" value="TreeGrafter"/>
</dbReference>
<dbReference type="PANTHER" id="PTHR33077:SF140">
    <property type="entry name" value="PROTEIN TIFY 10B"/>
    <property type="match status" value="1"/>
</dbReference>
<dbReference type="GO" id="GO:0009611">
    <property type="term" value="P:response to wounding"/>
    <property type="evidence" value="ECO:0007669"/>
    <property type="project" value="TreeGrafter"/>
</dbReference>